<evidence type="ECO:0000313" key="1">
    <source>
        <dbReference type="EMBL" id="CUM91937.1"/>
    </source>
</evidence>
<dbReference type="OrthoDB" id="2067911at2"/>
<protein>
    <submittedName>
        <fullName evidence="1">Uncharacterized protein</fullName>
    </submittedName>
</protein>
<dbReference type="AlphaFoldDB" id="A0A173SQ77"/>
<dbReference type="Proteomes" id="UP000095673">
    <property type="component" value="Unassembled WGS sequence"/>
</dbReference>
<reference evidence="1 2" key="1">
    <citation type="submission" date="2015-09" db="EMBL/GenBank/DDBJ databases">
        <authorList>
            <consortium name="Pathogen Informatics"/>
        </authorList>
    </citation>
    <scope>NUCLEOTIDE SEQUENCE [LARGE SCALE GENOMIC DNA]</scope>
    <source>
        <strain evidence="1 2">2789STDY5834968</strain>
    </source>
</reference>
<accession>A0A173SQ77</accession>
<dbReference type="RefSeq" id="WP_055237840.1">
    <property type="nucleotide sequence ID" value="NZ_CYXM01000004.1"/>
</dbReference>
<proteinExistence type="predicted"/>
<evidence type="ECO:0000313" key="2">
    <source>
        <dbReference type="Proteomes" id="UP000095673"/>
    </source>
</evidence>
<gene>
    <name evidence="1" type="ORF">ERS852580_01158</name>
</gene>
<organism evidence="1 2">
    <name type="scientific">Agathobacter rectalis</name>
    <dbReference type="NCBI Taxonomy" id="39491"/>
    <lineage>
        <taxon>Bacteria</taxon>
        <taxon>Bacillati</taxon>
        <taxon>Bacillota</taxon>
        <taxon>Clostridia</taxon>
        <taxon>Lachnospirales</taxon>
        <taxon>Lachnospiraceae</taxon>
        <taxon>Agathobacter</taxon>
    </lineage>
</organism>
<dbReference type="EMBL" id="CYXM01000004">
    <property type="protein sequence ID" value="CUM91937.1"/>
    <property type="molecule type" value="Genomic_DNA"/>
</dbReference>
<name>A0A173SQ77_9FIRM</name>
<sequence>MVRDFSGEAKQELLQYVDSIISKQRWEEIATTIVFYNVSIPAIVSRLGIKGCIDSVGNYYSNLINKNKATKRQIEEIFANVQSVDTKYMGKLSQYINTGNLWVKYIDDLSGLIDPNGGNLDIKKYKAILDADKEKLNAANMSVVKTLVSDGKVDEATDYVDVVDNLDLTYDEFMALSDEEKMAYLSGTSNWLTTLYPNVEMEEGIYEITVPLGVDMSATYNVTVSGSAETDSSETINVTIDQQQIVLANAQKFEIENLSAEMNSDGVSFSNEWDNKKIKAGIEKDGKIFLNSVIKNGKSEMKYGGSLDVSSISIQCEVTTQLEQNLAVTSSVKLEKSNNVDMKNWSAVRVEEEKENLDQVYWEMDPLYRDSSMRKAEIFMADGVSLTQILEILMQLAQYI</sequence>